<evidence type="ECO:0000313" key="2">
    <source>
        <dbReference type="Proteomes" id="UP000198953"/>
    </source>
</evidence>
<dbReference type="AlphaFoldDB" id="A0A1H7SHJ5"/>
<proteinExistence type="predicted"/>
<accession>A0A1H7SHJ5</accession>
<dbReference type="OrthoDB" id="3288608at2"/>
<protein>
    <submittedName>
        <fullName evidence="1">Uncharacterized protein</fullName>
    </submittedName>
</protein>
<keyword evidence="2" id="KW-1185">Reference proteome</keyword>
<dbReference type="STRING" id="46177.SAMN05660976_03210"/>
<dbReference type="Proteomes" id="UP000198953">
    <property type="component" value="Unassembled WGS sequence"/>
</dbReference>
<dbReference type="RefSeq" id="WP_091101089.1">
    <property type="nucleotide sequence ID" value="NZ_FOBF01000006.1"/>
</dbReference>
<dbReference type="EMBL" id="FOBF01000006">
    <property type="protein sequence ID" value="SEL72092.1"/>
    <property type="molecule type" value="Genomic_DNA"/>
</dbReference>
<reference evidence="1 2" key="1">
    <citation type="submission" date="2016-10" db="EMBL/GenBank/DDBJ databases">
        <authorList>
            <person name="de Groot N.N."/>
        </authorList>
    </citation>
    <scope>NUCLEOTIDE SEQUENCE [LARGE SCALE GENOMIC DNA]</scope>
    <source>
        <strain evidence="1 2">DSM 43357</strain>
    </source>
</reference>
<sequence>MILDFEGRQVEICHREFDKVAITWGGVDVREPLERSCFALTWRSKGPRRLERLVGRTLLDVALLEWEPSDPQYGDIAIHFVFDGGRLTIYNLADSTAMTFRPLTRMPGPVV</sequence>
<gene>
    <name evidence="1" type="ORF">SAMN05660976_03210</name>
</gene>
<name>A0A1H7SHJ5_9ACTN</name>
<organism evidence="1 2">
    <name type="scientific">Nonomuraea pusilla</name>
    <dbReference type="NCBI Taxonomy" id="46177"/>
    <lineage>
        <taxon>Bacteria</taxon>
        <taxon>Bacillati</taxon>
        <taxon>Actinomycetota</taxon>
        <taxon>Actinomycetes</taxon>
        <taxon>Streptosporangiales</taxon>
        <taxon>Streptosporangiaceae</taxon>
        <taxon>Nonomuraea</taxon>
    </lineage>
</organism>
<evidence type="ECO:0000313" key="1">
    <source>
        <dbReference type="EMBL" id="SEL72092.1"/>
    </source>
</evidence>